<dbReference type="InterPro" id="IPR035979">
    <property type="entry name" value="RBD_domain_sf"/>
</dbReference>
<sequence length="281" mass="32214">MQSHAAANWVIKGLNGMKVFGKDIQTEYVPDALFSKNCLKHAPVPNRILTSIEAKINGSSLDEPTCEKDPWELPKEDNVNGWGAVIDSWENVINSNPLCPDRKEATFNDDPFEIIDDPYGERMNNPPSKVIYISNLSGEVNKTEFLTMLFNKRLNIVDCDVFRYTRDNAYFLAELGCEEEAKNAIELLNDTQFMNRKLRVMYSRKKTINVSTIMMREAKRRRNRGKFNDVDISTKISNEGNTPFLSTESLIMNEKVDEDEGTPFYSTESLLEQFEDNEIIN</sequence>
<gene>
    <name evidence="3" type="ORF">MENT_LOCUS31804</name>
</gene>
<proteinExistence type="predicted"/>
<dbReference type="OrthoDB" id="439808at2759"/>
<dbReference type="InterPro" id="IPR000504">
    <property type="entry name" value="RRM_dom"/>
</dbReference>
<dbReference type="CDD" id="cd00590">
    <property type="entry name" value="RRM_SF"/>
    <property type="match status" value="1"/>
</dbReference>
<evidence type="ECO:0000259" key="2">
    <source>
        <dbReference type="PROSITE" id="PS50102"/>
    </source>
</evidence>
<dbReference type="GO" id="GO:0003723">
    <property type="term" value="F:RNA binding"/>
    <property type="evidence" value="ECO:0007669"/>
    <property type="project" value="UniProtKB-UniRule"/>
</dbReference>
<dbReference type="SMART" id="SM00360">
    <property type="entry name" value="RRM"/>
    <property type="match status" value="1"/>
</dbReference>
<evidence type="ECO:0000313" key="4">
    <source>
        <dbReference type="Proteomes" id="UP000580250"/>
    </source>
</evidence>
<protein>
    <recommendedName>
        <fullName evidence="2">RRM domain-containing protein</fullName>
    </recommendedName>
</protein>
<comment type="caution">
    <text evidence="3">The sequence shown here is derived from an EMBL/GenBank/DDBJ whole genome shotgun (WGS) entry which is preliminary data.</text>
</comment>
<dbReference type="EMBL" id="CAJEWN010000352">
    <property type="protein sequence ID" value="CAD2179777.1"/>
    <property type="molecule type" value="Genomic_DNA"/>
</dbReference>
<accession>A0A6V7VXW4</accession>
<dbReference type="Gene3D" id="3.30.70.330">
    <property type="match status" value="1"/>
</dbReference>
<dbReference type="AlphaFoldDB" id="A0A6V7VXW4"/>
<evidence type="ECO:0000313" key="3">
    <source>
        <dbReference type="EMBL" id="CAD2179777.1"/>
    </source>
</evidence>
<dbReference type="SUPFAM" id="SSF54928">
    <property type="entry name" value="RNA-binding domain, RBD"/>
    <property type="match status" value="1"/>
</dbReference>
<keyword evidence="1" id="KW-0694">RNA-binding</keyword>
<reference evidence="3 4" key="1">
    <citation type="submission" date="2020-08" db="EMBL/GenBank/DDBJ databases">
        <authorList>
            <person name="Koutsovoulos G."/>
            <person name="Danchin GJ E."/>
        </authorList>
    </citation>
    <scope>NUCLEOTIDE SEQUENCE [LARGE SCALE GENOMIC DNA]</scope>
</reference>
<dbReference type="PROSITE" id="PS50102">
    <property type="entry name" value="RRM"/>
    <property type="match status" value="1"/>
</dbReference>
<evidence type="ECO:0000256" key="1">
    <source>
        <dbReference type="PROSITE-ProRule" id="PRU00176"/>
    </source>
</evidence>
<name>A0A6V7VXW4_MELEN</name>
<organism evidence="3 4">
    <name type="scientific">Meloidogyne enterolobii</name>
    <name type="common">Root-knot nematode worm</name>
    <name type="synonym">Meloidogyne mayaguensis</name>
    <dbReference type="NCBI Taxonomy" id="390850"/>
    <lineage>
        <taxon>Eukaryota</taxon>
        <taxon>Metazoa</taxon>
        <taxon>Ecdysozoa</taxon>
        <taxon>Nematoda</taxon>
        <taxon>Chromadorea</taxon>
        <taxon>Rhabditida</taxon>
        <taxon>Tylenchina</taxon>
        <taxon>Tylenchomorpha</taxon>
        <taxon>Tylenchoidea</taxon>
        <taxon>Meloidogynidae</taxon>
        <taxon>Meloidogyninae</taxon>
        <taxon>Meloidogyne</taxon>
    </lineage>
</organism>
<dbReference type="Proteomes" id="UP000580250">
    <property type="component" value="Unassembled WGS sequence"/>
</dbReference>
<feature type="domain" description="RRM" evidence="2">
    <location>
        <begin position="129"/>
        <end position="205"/>
    </location>
</feature>
<dbReference type="InterPro" id="IPR012677">
    <property type="entry name" value="Nucleotide-bd_a/b_plait_sf"/>
</dbReference>